<dbReference type="GO" id="GO:0032993">
    <property type="term" value="C:protein-DNA complex"/>
    <property type="evidence" value="ECO:0007669"/>
    <property type="project" value="TreeGrafter"/>
</dbReference>
<dbReference type="RefSeq" id="WP_091834455.1">
    <property type="nucleotide sequence ID" value="NZ_FNZK01000020.1"/>
</dbReference>
<keyword evidence="3 6" id="KW-0238">DNA-binding</keyword>
<dbReference type="PANTHER" id="PTHR30346:SF28">
    <property type="entry name" value="HTH-TYPE TRANSCRIPTIONAL REGULATOR CYNR"/>
    <property type="match status" value="1"/>
</dbReference>
<dbReference type="InterPro" id="IPR036388">
    <property type="entry name" value="WH-like_DNA-bd_sf"/>
</dbReference>
<gene>
    <name evidence="6" type="ORF">SAMN05660742_12085</name>
</gene>
<keyword evidence="2" id="KW-0805">Transcription regulation</keyword>
<dbReference type="Pfam" id="PF03466">
    <property type="entry name" value="LysR_substrate"/>
    <property type="match status" value="1"/>
</dbReference>
<dbReference type="AlphaFoldDB" id="A0A1H7CAH7"/>
<evidence type="ECO:0000256" key="2">
    <source>
        <dbReference type="ARBA" id="ARBA00023015"/>
    </source>
</evidence>
<dbReference type="Pfam" id="PF00126">
    <property type="entry name" value="HTH_1"/>
    <property type="match status" value="1"/>
</dbReference>
<sequence length="297" mass="34339">MYFKQIECFVQLAETLNFNTTAKLLYISQPAVSQQIKTLEAEFGFKLFIRNKRNVELTPAGVSFYTDMKDVLTKTNIAISKAKNYAMNYKTNLSICYEGTLFEQEMMPEILSYYRINYPDIHFYIKHADYKESKKSIIDQKSDIIFTVQENIQSYSEISYYQLLKSTFVCVIPKDHIFAKKTFIGIEDLKNETLILLDPIKCPPEMARVQNKIQRLCPDAPILFCDSEIICTTMMKGNMGIAFMPSFVAPTDQYYLTIPLDITEMVSYGAAWNKSNKKKEIRDFIKVATCIFGKHVV</sequence>
<feature type="domain" description="HTH lysR-type" evidence="5">
    <location>
        <begin position="1"/>
        <end position="58"/>
    </location>
</feature>
<comment type="similarity">
    <text evidence="1">Belongs to the LysR transcriptional regulatory family.</text>
</comment>
<dbReference type="InterPro" id="IPR005119">
    <property type="entry name" value="LysR_subst-bd"/>
</dbReference>
<dbReference type="Gene3D" id="3.40.190.290">
    <property type="match status" value="1"/>
</dbReference>
<dbReference type="STRING" id="84035.SAMN05660742_12085"/>
<evidence type="ECO:0000313" key="6">
    <source>
        <dbReference type="EMBL" id="SEJ86638.1"/>
    </source>
</evidence>
<name>A0A1H7CAH7_9FIRM</name>
<accession>A0A1H7CAH7</accession>
<dbReference type="InterPro" id="IPR036390">
    <property type="entry name" value="WH_DNA-bd_sf"/>
</dbReference>
<dbReference type="SUPFAM" id="SSF53850">
    <property type="entry name" value="Periplasmic binding protein-like II"/>
    <property type="match status" value="1"/>
</dbReference>
<evidence type="ECO:0000256" key="4">
    <source>
        <dbReference type="ARBA" id="ARBA00023163"/>
    </source>
</evidence>
<dbReference type="GO" id="GO:0003677">
    <property type="term" value="F:DNA binding"/>
    <property type="evidence" value="ECO:0007669"/>
    <property type="project" value="UniProtKB-KW"/>
</dbReference>
<protein>
    <submittedName>
        <fullName evidence="6">DNA-binding transcriptional regulator, LysR family</fullName>
    </submittedName>
</protein>
<organism evidence="6 7">
    <name type="scientific">Propionispira arboris</name>
    <dbReference type="NCBI Taxonomy" id="84035"/>
    <lineage>
        <taxon>Bacteria</taxon>
        <taxon>Bacillati</taxon>
        <taxon>Bacillota</taxon>
        <taxon>Negativicutes</taxon>
        <taxon>Selenomonadales</taxon>
        <taxon>Selenomonadaceae</taxon>
        <taxon>Propionispira</taxon>
    </lineage>
</organism>
<evidence type="ECO:0000313" key="7">
    <source>
        <dbReference type="Proteomes" id="UP000199662"/>
    </source>
</evidence>
<reference evidence="6 7" key="1">
    <citation type="submission" date="2016-10" db="EMBL/GenBank/DDBJ databases">
        <authorList>
            <person name="de Groot N.N."/>
        </authorList>
    </citation>
    <scope>NUCLEOTIDE SEQUENCE [LARGE SCALE GENOMIC DNA]</scope>
    <source>
        <strain evidence="6 7">DSM 2179</strain>
    </source>
</reference>
<dbReference type="SUPFAM" id="SSF46785">
    <property type="entry name" value="Winged helix' DNA-binding domain"/>
    <property type="match status" value="1"/>
</dbReference>
<proteinExistence type="inferred from homology"/>
<evidence type="ECO:0000256" key="3">
    <source>
        <dbReference type="ARBA" id="ARBA00023125"/>
    </source>
</evidence>
<evidence type="ECO:0000256" key="1">
    <source>
        <dbReference type="ARBA" id="ARBA00009437"/>
    </source>
</evidence>
<dbReference type="GO" id="GO:0003700">
    <property type="term" value="F:DNA-binding transcription factor activity"/>
    <property type="evidence" value="ECO:0007669"/>
    <property type="project" value="InterPro"/>
</dbReference>
<dbReference type="InterPro" id="IPR000847">
    <property type="entry name" value="LysR_HTH_N"/>
</dbReference>
<dbReference type="EMBL" id="FNZK01000020">
    <property type="protein sequence ID" value="SEJ86638.1"/>
    <property type="molecule type" value="Genomic_DNA"/>
</dbReference>
<dbReference type="PRINTS" id="PR00039">
    <property type="entry name" value="HTHLYSR"/>
</dbReference>
<dbReference type="Proteomes" id="UP000199662">
    <property type="component" value="Unassembled WGS sequence"/>
</dbReference>
<dbReference type="Gene3D" id="1.10.10.10">
    <property type="entry name" value="Winged helix-like DNA-binding domain superfamily/Winged helix DNA-binding domain"/>
    <property type="match status" value="1"/>
</dbReference>
<dbReference type="FunFam" id="1.10.10.10:FF:000001">
    <property type="entry name" value="LysR family transcriptional regulator"/>
    <property type="match status" value="1"/>
</dbReference>
<keyword evidence="4" id="KW-0804">Transcription</keyword>
<dbReference type="CDD" id="cd05466">
    <property type="entry name" value="PBP2_LTTR_substrate"/>
    <property type="match status" value="1"/>
</dbReference>
<dbReference type="PROSITE" id="PS50931">
    <property type="entry name" value="HTH_LYSR"/>
    <property type="match status" value="1"/>
</dbReference>
<evidence type="ECO:0000259" key="5">
    <source>
        <dbReference type="PROSITE" id="PS50931"/>
    </source>
</evidence>
<dbReference type="PANTHER" id="PTHR30346">
    <property type="entry name" value="TRANSCRIPTIONAL DUAL REGULATOR HCAR-RELATED"/>
    <property type="match status" value="1"/>
</dbReference>
<keyword evidence="7" id="KW-1185">Reference proteome</keyword>